<comment type="caution">
    <text evidence="2">The sequence shown here is derived from an EMBL/GenBank/DDBJ whole genome shotgun (WGS) entry which is preliminary data.</text>
</comment>
<dbReference type="Proteomes" id="UP000237105">
    <property type="component" value="Unassembled WGS sequence"/>
</dbReference>
<protein>
    <submittedName>
        <fullName evidence="2">Uncharacterized protein</fullName>
    </submittedName>
</protein>
<name>A0A2P5D144_PARAD</name>
<evidence type="ECO:0000256" key="1">
    <source>
        <dbReference type="SAM" id="SignalP"/>
    </source>
</evidence>
<proteinExistence type="predicted"/>
<gene>
    <name evidence="2" type="ORF">PanWU01x14_105920</name>
</gene>
<evidence type="ECO:0000313" key="2">
    <source>
        <dbReference type="EMBL" id="PON67010.1"/>
    </source>
</evidence>
<keyword evidence="3" id="KW-1185">Reference proteome</keyword>
<dbReference type="AlphaFoldDB" id="A0A2P5D144"/>
<keyword evidence="1" id="KW-0732">Signal</keyword>
<feature type="chain" id="PRO_5015187289" evidence="1">
    <location>
        <begin position="35"/>
        <end position="122"/>
    </location>
</feature>
<evidence type="ECO:0000313" key="3">
    <source>
        <dbReference type="Proteomes" id="UP000237105"/>
    </source>
</evidence>
<organism evidence="2 3">
    <name type="scientific">Parasponia andersonii</name>
    <name type="common">Sponia andersonii</name>
    <dbReference type="NCBI Taxonomy" id="3476"/>
    <lineage>
        <taxon>Eukaryota</taxon>
        <taxon>Viridiplantae</taxon>
        <taxon>Streptophyta</taxon>
        <taxon>Embryophyta</taxon>
        <taxon>Tracheophyta</taxon>
        <taxon>Spermatophyta</taxon>
        <taxon>Magnoliopsida</taxon>
        <taxon>eudicotyledons</taxon>
        <taxon>Gunneridae</taxon>
        <taxon>Pentapetalae</taxon>
        <taxon>rosids</taxon>
        <taxon>fabids</taxon>
        <taxon>Rosales</taxon>
        <taxon>Cannabaceae</taxon>
        <taxon>Parasponia</taxon>
    </lineage>
</organism>
<sequence length="122" mass="13597">TLHSTLLASTPPGSTQPQIPFVLWLWLWLWLSLSLQPQNREKCQAIDNARSNQLLKPLTSSSHGRSLKLHSSDSSSAIDELDSIYSRLKRGRNFISPYDFLISGVSLFVLTSTKAKISPSSQ</sequence>
<accession>A0A2P5D144</accession>
<reference evidence="3" key="1">
    <citation type="submission" date="2016-06" db="EMBL/GenBank/DDBJ databases">
        <title>Parallel loss of symbiosis genes in relatives of nitrogen-fixing non-legume Parasponia.</title>
        <authorList>
            <person name="Van Velzen R."/>
            <person name="Holmer R."/>
            <person name="Bu F."/>
            <person name="Rutten L."/>
            <person name="Van Zeijl A."/>
            <person name="Liu W."/>
            <person name="Santuari L."/>
            <person name="Cao Q."/>
            <person name="Sharma T."/>
            <person name="Shen D."/>
            <person name="Roswanjaya Y."/>
            <person name="Wardhani T."/>
            <person name="Kalhor M.S."/>
            <person name="Jansen J."/>
            <person name="Van den Hoogen J."/>
            <person name="Gungor B."/>
            <person name="Hartog M."/>
            <person name="Hontelez J."/>
            <person name="Verver J."/>
            <person name="Yang W.-C."/>
            <person name="Schijlen E."/>
            <person name="Repin R."/>
            <person name="Schilthuizen M."/>
            <person name="Schranz E."/>
            <person name="Heidstra R."/>
            <person name="Miyata K."/>
            <person name="Fedorova E."/>
            <person name="Kohlen W."/>
            <person name="Bisseling T."/>
            <person name="Smit S."/>
            <person name="Geurts R."/>
        </authorList>
    </citation>
    <scope>NUCLEOTIDE SEQUENCE [LARGE SCALE GENOMIC DNA]</scope>
    <source>
        <strain evidence="3">cv. WU1-14</strain>
    </source>
</reference>
<dbReference type="EMBL" id="JXTB01000075">
    <property type="protein sequence ID" value="PON67010.1"/>
    <property type="molecule type" value="Genomic_DNA"/>
</dbReference>
<feature type="non-terminal residue" evidence="2">
    <location>
        <position position="1"/>
    </location>
</feature>
<feature type="signal peptide" evidence="1">
    <location>
        <begin position="1"/>
        <end position="34"/>
    </location>
</feature>